<dbReference type="OMA" id="INRYQTR"/>
<accession>L2GXP7</accession>
<dbReference type="GO" id="GO:0005829">
    <property type="term" value="C:cytosol"/>
    <property type="evidence" value="ECO:0007669"/>
    <property type="project" value="TreeGrafter"/>
</dbReference>
<dbReference type="OrthoDB" id="14833at2759"/>
<keyword evidence="4" id="KW-0446">Lipid-binding</keyword>
<dbReference type="RefSeq" id="XP_008073403.1">
    <property type="nucleotide sequence ID" value="XM_008075212.1"/>
</dbReference>
<gene>
    <name evidence="7" type="ORF">VCUG_00385</name>
</gene>
<feature type="domain" description="PH" evidence="6">
    <location>
        <begin position="116"/>
        <end position="207"/>
    </location>
</feature>
<dbReference type="InParanoid" id="L2GXP7"/>
<dbReference type="SUPFAM" id="SSF50729">
    <property type="entry name" value="PH domain-like"/>
    <property type="match status" value="1"/>
</dbReference>
<feature type="compositionally biased region" description="Polar residues" evidence="5">
    <location>
        <begin position="257"/>
        <end position="268"/>
    </location>
</feature>
<dbReference type="VEuPathDB" id="MicrosporidiaDB:VCUG_00385"/>
<proteinExistence type="inferred from homology"/>
<dbReference type="HOGENOM" id="CLU_432916_0_0_1"/>
<keyword evidence="3" id="KW-0445">Lipid transport</keyword>
<dbReference type="PANTHER" id="PTHR10972:SF148">
    <property type="entry name" value="OXYSTEROL-BINDING PROTEIN 9"/>
    <property type="match status" value="1"/>
</dbReference>
<evidence type="ECO:0000313" key="7">
    <source>
        <dbReference type="EMBL" id="ELA48147.1"/>
    </source>
</evidence>
<feature type="region of interest" description="Disordered" evidence="5">
    <location>
        <begin position="257"/>
        <end position="288"/>
    </location>
</feature>
<dbReference type="InterPro" id="IPR037239">
    <property type="entry name" value="OSBP_sf"/>
</dbReference>
<evidence type="ECO:0000256" key="1">
    <source>
        <dbReference type="ARBA" id="ARBA00008842"/>
    </source>
</evidence>
<evidence type="ECO:0000313" key="8">
    <source>
        <dbReference type="Proteomes" id="UP000011081"/>
    </source>
</evidence>
<dbReference type="GeneID" id="19878272"/>
<dbReference type="GO" id="GO:0006869">
    <property type="term" value="P:lipid transport"/>
    <property type="evidence" value="ECO:0007669"/>
    <property type="project" value="UniProtKB-KW"/>
</dbReference>
<dbReference type="InterPro" id="IPR011993">
    <property type="entry name" value="PH-like_dom_sf"/>
</dbReference>
<sequence>MNHVAVALRILNDDVNFMIKMVREKYTSPIFGSVGEHLVYLRRVDTLKSLCASLEDEKVSEGENMDVYLLKQESDDRIVKKNGAMSEFIASFLPLSKKLNYPEITLYFDTSSVRSPVRAGLLQKYTNIINRYQTRYVALYDDFLSYYKIKEGKKFLRKKLSLNTIRGIKLGRRRLIISTYDEKIVFTSTLQDLMEWHRVIDDLIKRMNDRDFYVNSYVFRILYYLCDRDARREMRKVDHLSLYTKDMGNAHTASVEENNTAQTANSEQKVQEAGEVNAAHTSSPLEPEKTAKFEEFESATENNSSETFYDFEENGELTNISQFIDSQCSDTKKLTLAQLPVSLLEPQSTLQRMAEGALLFKNLYGSDALSKQHVVILAAVYIVGLVNLQLDRKFAFESYVGETFFAKSANTKVYCEKIDKVSVIHAVDDLFRLDAVVDLTLDKKTKKIAVHNRSRCTLRMGDDVINFGLPNAKMRRKLEFYGECTVESKGVTTKLLIRDNNVTCTCKADDKRWQILGHVTNISVFCNERTVASFSSEDFRKMRVCDYEDAQECAQSDSRMRADIRALKEGRVQEANMYRQKFKDQANLRKSHEMKYFDLVDKKYVFKERNHGKESK</sequence>
<dbReference type="SUPFAM" id="SSF144000">
    <property type="entry name" value="Oxysterol-binding protein-like"/>
    <property type="match status" value="1"/>
</dbReference>
<evidence type="ECO:0000256" key="4">
    <source>
        <dbReference type="ARBA" id="ARBA00023121"/>
    </source>
</evidence>
<dbReference type="EMBL" id="GL877407">
    <property type="protein sequence ID" value="ELA48147.1"/>
    <property type="molecule type" value="Genomic_DNA"/>
</dbReference>
<dbReference type="AlphaFoldDB" id="L2GXP7"/>
<dbReference type="PANTHER" id="PTHR10972">
    <property type="entry name" value="OXYSTEROL-BINDING PROTEIN-RELATED"/>
    <property type="match status" value="1"/>
</dbReference>
<dbReference type="Gene3D" id="2.30.29.30">
    <property type="entry name" value="Pleckstrin-homology domain (PH domain)/Phosphotyrosine-binding domain (PTB)"/>
    <property type="match status" value="1"/>
</dbReference>
<dbReference type="STRING" id="948595.L2GXP7"/>
<evidence type="ECO:0000256" key="2">
    <source>
        <dbReference type="ARBA" id="ARBA00022448"/>
    </source>
</evidence>
<reference evidence="8" key="1">
    <citation type="submission" date="2011-03" db="EMBL/GenBank/DDBJ databases">
        <title>The genome sequence of Vavraia culicis strain floridensis.</title>
        <authorList>
            <consortium name="The Broad Institute Genome Sequencing Platform"/>
            <person name="Cuomo C."/>
            <person name="Becnel J."/>
            <person name="Sanscrainte N."/>
            <person name="Young S.K."/>
            <person name="Zeng Q."/>
            <person name="Gargeya S."/>
            <person name="Fitzgerald M."/>
            <person name="Haas B."/>
            <person name="Abouelleil A."/>
            <person name="Alvarado L."/>
            <person name="Arachchi H.M."/>
            <person name="Berlin A."/>
            <person name="Chapman S.B."/>
            <person name="Gearin G."/>
            <person name="Goldberg J."/>
            <person name="Griggs A."/>
            <person name="Gujja S."/>
            <person name="Hansen M."/>
            <person name="Heiman D."/>
            <person name="Howarth C."/>
            <person name="Larimer J."/>
            <person name="Lui A."/>
            <person name="MacDonald P.J.P."/>
            <person name="McCowen C."/>
            <person name="Montmayeur A."/>
            <person name="Murphy C."/>
            <person name="Neiman D."/>
            <person name="Pearson M."/>
            <person name="Priest M."/>
            <person name="Roberts A."/>
            <person name="Saif S."/>
            <person name="Shea T."/>
            <person name="Sisk P."/>
            <person name="Stolte C."/>
            <person name="Sykes S."/>
            <person name="Wortman J."/>
            <person name="Nusbaum C."/>
            <person name="Birren B."/>
        </authorList>
    </citation>
    <scope>NUCLEOTIDE SEQUENCE [LARGE SCALE GENOMIC DNA]</scope>
    <source>
        <strain evidence="8">floridensis</strain>
    </source>
</reference>
<organism evidence="7 8">
    <name type="scientific">Vavraia culicis (isolate floridensis)</name>
    <name type="common">Microsporidian parasite</name>
    <dbReference type="NCBI Taxonomy" id="948595"/>
    <lineage>
        <taxon>Eukaryota</taxon>
        <taxon>Fungi</taxon>
        <taxon>Fungi incertae sedis</taxon>
        <taxon>Microsporidia</taxon>
        <taxon>Pleistophoridae</taxon>
        <taxon>Vavraia</taxon>
    </lineage>
</organism>
<keyword evidence="2" id="KW-0813">Transport</keyword>
<protein>
    <recommendedName>
        <fullName evidence="6">PH domain-containing protein</fullName>
    </recommendedName>
</protein>
<keyword evidence="8" id="KW-1185">Reference proteome</keyword>
<name>L2GXP7_VAVCU</name>
<dbReference type="GO" id="GO:0032934">
    <property type="term" value="F:sterol binding"/>
    <property type="evidence" value="ECO:0007669"/>
    <property type="project" value="TreeGrafter"/>
</dbReference>
<evidence type="ECO:0000256" key="3">
    <source>
        <dbReference type="ARBA" id="ARBA00023055"/>
    </source>
</evidence>
<dbReference type="InterPro" id="IPR000648">
    <property type="entry name" value="Oxysterol-bd"/>
</dbReference>
<dbReference type="SMART" id="SM00233">
    <property type="entry name" value="PH"/>
    <property type="match status" value="1"/>
</dbReference>
<dbReference type="GO" id="GO:0016020">
    <property type="term" value="C:membrane"/>
    <property type="evidence" value="ECO:0007669"/>
    <property type="project" value="TreeGrafter"/>
</dbReference>
<dbReference type="Proteomes" id="UP000011081">
    <property type="component" value="Unassembled WGS sequence"/>
</dbReference>
<evidence type="ECO:0000256" key="5">
    <source>
        <dbReference type="SAM" id="MobiDB-lite"/>
    </source>
</evidence>
<comment type="similarity">
    <text evidence="1">Belongs to the OSBP family.</text>
</comment>
<evidence type="ECO:0000259" key="6">
    <source>
        <dbReference type="SMART" id="SM00233"/>
    </source>
</evidence>
<dbReference type="InterPro" id="IPR001849">
    <property type="entry name" value="PH_domain"/>
</dbReference>